<dbReference type="Proteomes" id="UP000611762">
    <property type="component" value="Unassembled WGS sequence"/>
</dbReference>
<dbReference type="AlphaFoldDB" id="A0A926DPF5"/>
<accession>A0A926DPF5</accession>
<dbReference type="GO" id="GO:0003677">
    <property type="term" value="F:DNA binding"/>
    <property type="evidence" value="ECO:0007669"/>
    <property type="project" value="UniProtKB-KW"/>
</dbReference>
<dbReference type="CDD" id="cd00093">
    <property type="entry name" value="HTH_XRE"/>
    <property type="match status" value="1"/>
</dbReference>
<dbReference type="EMBL" id="JACRSU010000003">
    <property type="protein sequence ID" value="MBC8540929.1"/>
    <property type="molecule type" value="Genomic_DNA"/>
</dbReference>
<keyword evidence="1" id="KW-0238">DNA-binding</keyword>
<gene>
    <name evidence="3" type="ORF">H8698_08065</name>
</gene>
<dbReference type="PROSITE" id="PS50943">
    <property type="entry name" value="HTH_CROC1"/>
    <property type="match status" value="1"/>
</dbReference>
<comment type="caution">
    <text evidence="3">The sequence shown here is derived from an EMBL/GenBank/DDBJ whole genome shotgun (WGS) entry which is preliminary data.</text>
</comment>
<evidence type="ECO:0000259" key="2">
    <source>
        <dbReference type="PROSITE" id="PS50943"/>
    </source>
</evidence>
<reference evidence="3" key="1">
    <citation type="submission" date="2020-08" db="EMBL/GenBank/DDBJ databases">
        <title>Genome public.</title>
        <authorList>
            <person name="Liu C."/>
            <person name="Sun Q."/>
        </authorList>
    </citation>
    <scope>NUCLEOTIDE SEQUENCE</scope>
    <source>
        <strain evidence="3">H8</strain>
    </source>
</reference>
<sequence>MSDNIKKMIGERIGLALKNADKKQKELAQYLNISDNTVSYFVNGSRTPNTEQIIKIADFLNVSADYLLCRTNVAKADMILQTIAKETGLSERAIERILELKQDKNDTLNLFLSCGLTHEFFEEFKELIIVQKMLNTRRTVKFFEVSEEEFETNFHENNDYNYSIINMEDKLNLKLFNMQNILLEITNYILDEVVEGINGQHNETE</sequence>
<dbReference type="RefSeq" id="WP_249312641.1">
    <property type="nucleotide sequence ID" value="NZ_JACRSU010000003.1"/>
</dbReference>
<feature type="domain" description="HTH cro/C1-type" evidence="2">
    <location>
        <begin position="18"/>
        <end position="67"/>
    </location>
</feature>
<dbReference type="PANTHER" id="PTHR46558:SF11">
    <property type="entry name" value="HTH-TYPE TRANSCRIPTIONAL REGULATOR XRE"/>
    <property type="match status" value="1"/>
</dbReference>
<dbReference type="Gene3D" id="1.10.260.40">
    <property type="entry name" value="lambda repressor-like DNA-binding domains"/>
    <property type="match status" value="1"/>
</dbReference>
<dbReference type="InterPro" id="IPR010982">
    <property type="entry name" value="Lambda_DNA-bd_dom_sf"/>
</dbReference>
<dbReference type="PANTHER" id="PTHR46558">
    <property type="entry name" value="TRACRIPTIONAL REGULATORY PROTEIN-RELATED-RELATED"/>
    <property type="match status" value="1"/>
</dbReference>
<organism evidence="3 4">
    <name type="scientific">Congzhengia minquanensis</name>
    <dbReference type="NCBI Taxonomy" id="2763657"/>
    <lineage>
        <taxon>Bacteria</taxon>
        <taxon>Bacillati</taxon>
        <taxon>Bacillota</taxon>
        <taxon>Clostridia</taxon>
        <taxon>Eubacteriales</taxon>
        <taxon>Oscillospiraceae</taxon>
        <taxon>Congzhengia</taxon>
    </lineage>
</organism>
<evidence type="ECO:0000313" key="3">
    <source>
        <dbReference type="EMBL" id="MBC8540929.1"/>
    </source>
</evidence>
<evidence type="ECO:0000256" key="1">
    <source>
        <dbReference type="ARBA" id="ARBA00023125"/>
    </source>
</evidence>
<name>A0A926DPF5_9FIRM</name>
<evidence type="ECO:0000313" key="4">
    <source>
        <dbReference type="Proteomes" id="UP000611762"/>
    </source>
</evidence>
<dbReference type="SUPFAM" id="SSF47413">
    <property type="entry name" value="lambda repressor-like DNA-binding domains"/>
    <property type="match status" value="1"/>
</dbReference>
<dbReference type="InterPro" id="IPR001387">
    <property type="entry name" value="Cro/C1-type_HTH"/>
</dbReference>
<dbReference type="SMART" id="SM00530">
    <property type="entry name" value="HTH_XRE"/>
    <property type="match status" value="1"/>
</dbReference>
<dbReference type="Pfam" id="PF01381">
    <property type="entry name" value="HTH_3"/>
    <property type="match status" value="1"/>
</dbReference>
<protein>
    <submittedName>
        <fullName evidence="3">Helix-turn-helix transcriptional regulator</fullName>
    </submittedName>
</protein>
<keyword evidence="4" id="KW-1185">Reference proteome</keyword>
<proteinExistence type="predicted"/>